<evidence type="ECO:0000259" key="1">
    <source>
        <dbReference type="PROSITE" id="PS51084"/>
    </source>
</evidence>
<dbReference type="PROSITE" id="PS51084">
    <property type="entry name" value="HIT_2"/>
    <property type="match status" value="1"/>
</dbReference>
<accession>A0A0F8ZIH2</accession>
<proteinExistence type="predicted"/>
<feature type="domain" description="HIT" evidence="1">
    <location>
        <begin position="1"/>
        <end position="59"/>
    </location>
</feature>
<dbReference type="GO" id="GO:0003824">
    <property type="term" value="F:catalytic activity"/>
    <property type="evidence" value="ECO:0007669"/>
    <property type="project" value="InterPro"/>
</dbReference>
<comment type="caution">
    <text evidence="2">The sequence shown here is derived from an EMBL/GenBank/DDBJ whole genome shotgun (WGS) entry which is preliminary data.</text>
</comment>
<dbReference type="EMBL" id="LAZR01047703">
    <property type="protein sequence ID" value="KKK93602.1"/>
    <property type="molecule type" value="Genomic_DNA"/>
</dbReference>
<gene>
    <name evidence="2" type="ORF">LCGC14_2691230</name>
</gene>
<protein>
    <recommendedName>
        <fullName evidence="1">HIT domain-containing protein</fullName>
    </recommendedName>
</protein>
<dbReference type="InterPro" id="IPR011146">
    <property type="entry name" value="HIT-like"/>
</dbReference>
<dbReference type="Gene3D" id="3.30.428.10">
    <property type="entry name" value="HIT-like"/>
    <property type="match status" value="1"/>
</dbReference>
<dbReference type="InterPro" id="IPR036265">
    <property type="entry name" value="HIT-like_sf"/>
</dbReference>
<dbReference type="SUPFAM" id="SSF54197">
    <property type="entry name" value="HIT-like"/>
    <property type="match status" value="1"/>
</dbReference>
<feature type="non-terminal residue" evidence="2">
    <location>
        <position position="1"/>
    </location>
</feature>
<evidence type="ECO:0000313" key="2">
    <source>
        <dbReference type="EMBL" id="KKK93602.1"/>
    </source>
</evidence>
<organism evidence="2">
    <name type="scientific">marine sediment metagenome</name>
    <dbReference type="NCBI Taxonomy" id="412755"/>
    <lineage>
        <taxon>unclassified sequences</taxon>
        <taxon>metagenomes</taxon>
        <taxon>ecological metagenomes</taxon>
    </lineage>
</organism>
<name>A0A0F8ZIH2_9ZZZZ</name>
<dbReference type="AlphaFoldDB" id="A0A0F8ZIH2"/>
<sequence>LRDFIDAIREVAIRIKNIAKNDALEPPKKIYVGILCDGTPHLHTHLIPRYPFTPEDKEKYKEYFLERDGEIEILNKIKKNDLGGYWYVFERERTFYKSSYGLKEPEEKVKILERLANDLRLPKINSK</sequence>
<reference evidence="2" key="1">
    <citation type="journal article" date="2015" name="Nature">
        <title>Complex archaea that bridge the gap between prokaryotes and eukaryotes.</title>
        <authorList>
            <person name="Spang A."/>
            <person name="Saw J.H."/>
            <person name="Jorgensen S.L."/>
            <person name="Zaremba-Niedzwiedzka K."/>
            <person name="Martijn J."/>
            <person name="Lind A.E."/>
            <person name="van Eijk R."/>
            <person name="Schleper C."/>
            <person name="Guy L."/>
            <person name="Ettema T.J."/>
        </authorList>
    </citation>
    <scope>NUCLEOTIDE SEQUENCE</scope>
</reference>